<dbReference type="OrthoDB" id="755797at2759"/>
<proteinExistence type="predicted"/>
<dbReference type="PANTHER" id="PTHR37708:SF2">
    <property type="entry name" value="HOMEOBOX HOX-B3-LIKE PROTEIN"/>
    <property type="match status" value="1"/>
</dbReference>
<accession>A0A314UJW8</accession>
<dbReference type="AlphaFoldDB" id="A0A314UJW8"/>
<organism evidence="2 3">
    <name type="scientific">Prunus yedoensis var. nudiflora</name>
    <dbReference type="NCBI Taxonomy" id="2094558"/>
    <lineage>
        <taxon>Eukaryota</taxon>
        <taxon>Viridiplantae</taxon>
        <taxon>Streptophyta</taxon>
        <taxon>Embryophyta</taxon>
        <taxon>Tracheophyta</taxon>
        <taxon>Spermatophyta</taxon>
        <taxon>Magnoliopsida</taxon>
        <taxon>eudicotyledons</taxon>
        <taxon>Gunneridae</taxon>
        <taxon>Pentapetalae</taxon>
        <taxon>rosids</taxon>
        <taxon>fabids</taxon>
        <taxon>Rosales</taxon>
        <taxon>Rosaceae</taxon>
        <taxon>Amygdaloideae</taxon>
        <taxon>Amygdaleae</taxon>
        <taxon>Prunus</taxon>
    </lineage>
</organism>
<evidence type="ECO:0000313" key="3">
    <source>
        <dbReference type="Proteomes" id="UP000250321"/>
    </source>
</evidence>
<dbReference type="EMBL" id="PJQY01003475">
    <property type="protein sequence ID" value="PQM37258.1"/>
    <property type="molecule type" value="Genomic_DNA"/>
</dbReference>
<feature type="compositionally biased region" description="Polar residues" evidence="1">
    <location>
        <begin position="114"/>
        <end position="124"/>
    </location>
</feature>
<dbReference type="PANTHER" id="PTHR37708">
    <property type="entry name" value="HOMEOBOX HOX-B3-LIKE PROTEIN"/>
    <property type="match status" value="1"/>
</dbReference>
<protein>
    <submittedName>
        <fullName evidence="2">Uncharacterized protein</fullName>
    </submittedName>
</protein>
<feature type="region of interest" description="Disordered" evidence="1">
    <location>
        <begin position="111"/>
        <end position="134"/>
    </location>
</feature>
<keyword evidence="3" id="KW-1185">Reference proteome</keyword>
<evidence type="ECO:0000256" key="1">
    <source>
        <dbReference type="SAM" id="MobiDB-lite"/>
    </source>
</evidence>
<evidence type="ECO:0000313" key="2">
    <source>
        <dbReference type="EMBL" id="PQM37258.1"/>
    </source>
</evidence>
<feature type="region of interest" description="Disordered" evidence="1">
    <location>
        <begin position="35"/>
        <end position="77"/>
    </location>
</feature>
<comment type="caution">
    <text evidence="2">The sequence shown here is derived from an EMBL/GenBank/DDBJ whole genome shotgun (WGS) entry which is preliminary data.</text>
</comment>
<feature type="compositionally biased region" description="Basic and acidic residues" evidence="1">
    <location>
        <begin position="56"/>
        <end position="67"/>
    </location>
</feature>
<name>A0A314UJW8_PRUYE</name>
<reference evidence="2 3" key="1">
    <citation type="submission" date="2018-02" db="EMBL/GenBank/DDBJ databases">
        <title>Draft genome of wild Prunus yedoensis var. nudiflora.</title>
        <authorList>
            <person name="Baek S."/>
            <person name="Kim J.-H."/>
            <person name="Choi K."/>
            <person name="Kim G.-B."/>
            <person name="Cho A."/>
            <person name="Jang H."/>
            <person name="Shin C.-H."/>
            <person name="Yu H.-J."/>
            <person name="Mun J.-H."/>
        </authorList>
    </citation>
    <scope>NUCLEOTIDE SEQUENCE [LARGE SCALE GENOMIC DNA]</scope>
    <source>
        <strain evidence="3">cv. Jeju island</strain>
        <tissue evidence="2">Leaf</tissue>
    </source>
</reference>
<gene>
    <name evidence="2" type="ORF">Pyn_00012</name>
</gene>
<dbReference type="Proteomes" id="UP000250321">
    <property type="component" value="Unassembled WGS sequence"/>
</dbReference>
<sequence length="163" mass="18210">MAVTNGSLQQTHHQPNPAFQYLFQALEPISLILSQNPKPDQEPVESLCYSSQRTTSWREDPDTKPTRSSENQSCEGMPDFSAVLRKENRKPSSRLPSTLEMTSPAKCWSKANGVLSNSRGSKSGTAREKKYNNGGGLMARSYASMEELKRALDARRASFIFHK</sequence>